<evidence type="ECO:0000313" key="2">
    <source>
        <dbReference type="Proteomes" id="UP001218188"/>
    </source>
</evidence>
<name>A0AAD6SCR0_9AGAR</name>
<comment type="caution">
    <text evidence="1">The sequence shown here is derived from an EMBL/GenBank/DDBJ whole genome shotgun (WGS) entry which is preliminary data.</text>
</comment>
<accession>A0AAD6SCR0</accession>
<organism evidence="1 2">
    <name type="scientific">Mycena alexandri</name>
    <dbReference type="NCBI Taxonomy" id="1745969"/>
    <lineage>
        <taxon>Eukaryota</taxon>
        <taxon>Fungi</taxon>
        <taxon>Dikarya</taxon>
        <taxon>Basidiomycota</taxon>
        <taxon>Agaricomycotina</taxon>
        <taxon>Agaricomycetes</taxon>
        <taxon>Agaricomycetidae</taxon>
        <taxon>Agaricales</taxon>
        <taxon>Marasmiineae</taxon>
        <taxon>Mycenaceae</taxon>
        <taxon>Mycena</taxon>
    </lineage>
</organism>
<dbReference type="InterPro" id="IPR041078">
    <property type="entry name" value="Plavaka"/>
</dbReference>
<reference evidence="1" key="1">
    <citation type="submission" date="2023-03" db="EMBL/GenBank/DDBJ databases">
        <title>Massive genome expansion in bonnet fungi (Mycena s.s.) driven by repeated elements and novel gene families across ecological guilds.</title>
        <authorList>
            <consortium name="Lawrence Berkeley National Laboratory"/>
            <person name="Harder C.B."/>
            <person name="Miyauchi S."/>
            <person name="Viragh M."/>
            <person name="Kuo A."/>
            <person name="Thoen E."/>
            <person name="Andreopoulos B."/>
            <person name="Lu D."/>
            <person name="Skrede I."/>
            <person name="Drula E."/>
            <person name="Henrissat B."/>
            <person name="Morin E."/>
            <person name="Kohler A."/>
            <person name="Barry K."/>
            <person name="LaButti K."/>
            <person name="Morin E."/>
            <person name="Salamov A."/>
            <person name="Lipzen A."/>
            <person name="Mereny Z."/>
            <person name="Hegedus B."/>
            <person name="Baldrian P."/>
            <person name="Stursova M."/>
            <person name="Weitz H."/>
            <person name="Taylor A."/>
            <person name="Grigoriev I.V."/>
            <person name="Nagy L.G."/>
            <person name="Martin F."/>
            <person name="Kauserud H."/>
        </authorList>
    </citation>
    <scope>NUCLEOTIDE SEQUENCE</scope>
    <source>
        <strain evidence="1">CBHHK200</strain>
    </source>
</reference>
<proteinExistence type="predicted"/>
<dbReference type="EMBL" id="JARJCM010000153">
    <property type="protein sequence ID" value="KAJ7025471.1"/>
    <property type="molecule type" value="Genomic_DNA"/>
</dbReference>
<dbReference type="Proteomes" id="UP001218188">
    <property type="component" value="Unassembled WGS sequence"/>
</dbReference>
<dbReference type="Pfam" id="PF18759">
    <property type="entry name" value="Plavaka"/>
    <property type="match status" value="1"/>
</dbReference>
<dbReference type="AlphaFoldDB" id="A0AAD6SCR0"/>
<gene>
    <name evidence="1" type="ORF">C8F04DRAFT_967745</name>
</gene>
<evidence type="ECO:0000313" key="1">
    <source>
        <dbReference type="EMBL" id="KAJ7025471.1"/>
    </source>
</evidence>
<feature type="non-terminal residue" evidence="1">
    <location>
        <position position="137"/>
    </location>
</feature>
<sequence length="137" mass="15860">IGRYIVDYPEQVCLVALVQNWCPKCEVHPNNLDVDGARLRTRTKTEALIMCFDPCILWDEYSVRSDVVPFTNDFPWADIHELLLSDLLQVIKGRFKDHIISWVNKYLHNHPGEKCALEIIQDIDCRYVSSVARGSKD</sequence>
<keyword evidence="2" id="KW-1185">Reference proteome</keyword>
<protein>
    <submittedName>
        <fullName evidence="1">Uncharacterized protein</fullName>
    </submittedName>
</protein>